<feature type="region of interest" description="Disordered" evidence="3">
    <location>
        <begin position="495"/>
        <end position="515"/>
    </location>
</feature>
<feature type="region of interest" description="Disordered" evidence="3">
    <location>
        <begin position="284"/>
        <end position="339"/>
    </location>
</feature>
<feature type="compositionally biased region" description="Polar residues" evidence="3">
    <location>
        <begin position="147"/>
        <end position="162"/>
    </location>
</feature>
<evidence type="ECO:0000256" key="2">
    <source>
        <dbReference type="ARBA" id="ARBA00023242"/>
    </source>
</evidence>
<evidence type="ECO:0000313" key="5">
    <source>
        <dbReference type="Proteomes" id="UP000887566"/>
    </source>
</evidence>
<feature type="compositionally biased region" description="Low complexity" evidence="3">
    <location>
        <begin position="239"/>
        <end position="250"/>
    </location>
</feature>
<evidence type="ECO:0000259" key="4">
    <source>
        <dbReference type="Pfam" id="PF13891"/>
    </source>
</evidence>
<feature type="region of interest" description="Disordered" evidence="3">
    <location>
        <begin position="709"/>
        <end position="767"/>
    </location>
</feature>
<sequence>MPRAHVTAGRLEGVPAAAAVVVVPPVAIRFPACMRLCVHRRSITRTGATDCIDLLAGGGGGGAQSCAAYSAACDVSLFLQQLPMTPQAGQISSPVTVDAPRPASAHVFGEGVLPHHHRPLGNGSLPSPLVDDSSLFGGGHDGGELVPSSTGGDWTPLSYQHHNASPYPNSPMMPPMASSVYSAQTPFARHSPALVSPMPSPSTSYWNSPAVAPLQQQQQQQFVNFGVMAPQTQSLHQMQPAGAPSGPQAPLNFGYQPPSLPNGFDANGYGSSAVSPLSNQSLVRSNSVASGNSRPDSTLSQAVTPGPPTTVRAAPGLVLSQDLPPPAPHPLAQLPPSANKAPQQSELMRQHPELAAKLLQTVKTTVPSTIAESTVAPMAVAVQAEPAESPCHQFVRPVQAPCVVNRPVVPPPMNVAPPALQHLPSMAPVFQPRPLPLPTLPPVSVDGQPPKKVIRLKQKRQRMRMLGNYRQVPSVNQMCKVLEDADFDRTDLFPLGLEPSESDTDSEEGDSNLGGRTTDACFADRVLRLAQDWEAVGALGGTNEQEGDSRRQLYLIKKQLRLERHRLLCSARINAAVMHASKRYPNLVGRALLDRRKRQANQLRKRMLRKALGVPKRFAGKRVEDADLAALRHRRCCFLEHGDQQRQGGRRAQCSQRCLSYSNHCLKHSLCSVDQRLFRYCAESLCDEPVIDLGMDAWLPAGGRCARHRDLRPESGMSDLTDESTTGGRRRPIRRFPCERKVKRRRRAPAKADEPDGPPRMTSSPLLDHDTSGGALMPSGSALLSGGVNEADVSLASVAKDLGFEGSELTDMLAKFPVVEGDDFDFVGPDFGIGKSTMLEQPSLASAVASAMQQPPSTLNPSGPEHCDDGADGHNWADVEQFLLSEGYQGASFQPSDLLCQPGGLLPPIGTTLGHPPPPSLDVGLVHPPPPYCAPAWTTGESR</sequence>
<evidence type="ECO:0000313" key="6">
    <source>
        <dbReference type="WBParaSite" id="PSAMB.scaffold85size82680.g1723.t1"/>
    </source>
</evidence>
<dbReference type="InterPro" id="IPR025927">
    <property type="entry name" value="Znf_KANL2-like"/>
</dbReference>
<comment type="subcellular location">
    <subcellularLocation>
        <location evidence="1">Nucleus</location>
    </subcellularLocation>
</comment>
<proteinExistence type="predicted"/>
<protein>
    <submittedName>
        <fullName evidence="6">Potential DNA-binding domain-containing protein</fullName>
    </submittedName>
</protein>
<keyword evidence="2" id="KW-0539">Nucleus</keyword>
<feature type="domain" description="KANL2-like probable zinc-finger" evidence="4">
    <location>
        <begin position="652"/>
        <end position="693"/>
    </location>
</feature>
<dbReference type="AlphaFoldDB" id="A0A914XKZ5"/>
<reference evidence="6" key="1">
    <citation type="submission" date="2022-11" db="UniProtKB">
        <authorList>
            <consortium name="WormBaseParasite"/>
        </authorList>
    </citation>
    <scope>IDENTIFICATION</scope>
</reference>
<organism evidence="5 6">
    <name type="scientific">Plectus sambesii</name>
    <dbReference type="NCBI Taxonomy" id="2011161"/>
    <lineage>
        <taxon>Eukaryota</taxon>
        <taxon>Metazoa</taxon>
        <taxon>Ecdysozoa</taxon>
        <taxon>Nematoda</taxon>
        <taxon>Chromadorea</taxon>
        <taxon>Plectida</taxon>
        <taxon>Plectina</taxon>
        <taxon>Plectoidea</taxon>
        <taxon>Plectidae</taxon>
        <taxon>Plectus</taxon>
    </lineage>
</organism>
<feature type="compositionally biased region" description="Polar residues" evidence="3">
    <location>
        <begin position="284"/>
        <end position="303"/>
    </location>
</feature>
<accession>A0A914XKZ5</accession>
<dbReference type="Proteomes" id="UP000887566">
    <property type="component" value="Unplaced"/>
</dbReference>
<dbReference type="WBParaSite" id="PSAMB.scaffold85size82680.g1723.t1">
    <property type="protein sequence ID" value="PSAMB.scaffold85size82680.g1723.t1"/>
    <property type="gene ID" value="PSAMB.scaffold85size82680.g1723"/>
</dbReference>
<feature type="compositionally biased region" description="Acidic residues" evidence="3">
    <location>
        <begin position="500"/>
        <end position="510"/>
    </location>
</feature>
<dbReference type="GO" id="GO:0005634">
    <property type="term" value="C:nucleus"/>
    <property type="evidence" value="ECO:0007669"/>
    <property type="project" value="UniProtKB-SubCell"/>
</dbReference>
<name>A0A914XKZ5_9BILA</name>
<evidence type="ECO:0000256" key="3">
    <source>
        <dbReference type="SAM" id="MobiDB-lite"/>
    </source>
</evidence>
<keyword evidence="5" id="KW-1185">Reference proteome</keyword>
<feature type="region of interest" description="Disordered" evidence="3">
    <location>
        <begin position="135"/>
        <end position="166"/>
    </location>
</feature>
<evidence type="ECO:0000256" key="1">
    <source>
        <dbReference type="ARBA" id="ARBA00004123"/>
    </source>
</evidence>
<feature type="region of interest" description="Disordered" evidence="3">
    <location>
        <begin position="234"/>
        <end position="267"/>
    </location>
</feature>
<dbReference type="Pfam" id="PF13891">
    <property type="entry name" value="zf-C3HC3H_KANSL2"/>
    <property type="match status" value="1"/>
</dbReference>